<reference evidence="1 2" key="1">
    <citation type="submission" date="2016-10" db="EMBL/GenBank/DDBJ databases">
        <authorList>
            <person name="Varghese N."/>
            <person name="Submissions S."/>
        </authorList>
    </citation>
    <scope>NUCLEOTIDE SEQUENCE [LARGE SCALE GENOMIC DNA]</scope>
    <source>
        <strain evidence="1 2">BS0292</strain>
    </source>
</reference>
<comment type="caution">
    <text evidence="1">The sequence shown here is derived from an EMBL/GenBank/DDBJ whole genome shotgun (WGS) entry which is preliminary data.</text>
</comment>
<accession>A0AB38C1P0</accession>
<proteinExistence type="predicted"/>
<evidence type="ECO:0000313" key="2">
    <source>
        <dbReference type="Proteomes" id="UP000183083"/>
    </source>
</evidence>
<protein>
    <submittedName>
        <fullName evidence="1">Uncharacterized protein</fullName>
    </submittedName>
</protein>
<name>A0AB38C1P0_PSESX</name>
<sequence length="71" mass="8485">MKFDYMLIENNLVLLLDEIKSQPKVASYISHESLSYSDEIEQFTLKSMGWFTKVLCPCLRRCRLNCLVWHR</sequence>
<evidence type="ECO:0000313" key="1">
    <source>
        <dbReference type="EMBL" id="SFO56221.1"/>
    </source>
</evidence>
<dbReference type="EMBL" id="FOVV01000033">
    <property type="protein sequence ID" value="SFO56221.1"/>
    <property type="molecule type" value="Genomic_DNA"/>
</dbReference>
<organism evidence="1 2">
    <name type="scientific">Pseudomonas syringae</name>
    <dbReference type="NCBI Taxonomy" id="317"/>
    <lineage>
        <taxon>Bacteria</taxon>
        <taxon>Pseudomonadati</taxon>
        <taxon>Pseudomonadota</taxon>
        <taxon>Gammaproteobacteria</taxon>
        <taxon>Pseudomonadales</taxon>
        <taxon>Pseudomonadaceae</taxon>
        <taxon>Pseudomonas</taxon>
    </lineage>
</organism>
<gene>
    <name evidence="1" type="ORF">SAMN05444065_13313</name>
</gene>
<dbReference type="AlphaFoldDB" id="A0AB38C1P0"/>
<dbReference type="Proteomes" id="UP000183083">
    <property type="component" value="Unassembled WGS sequence"/>
</dbReference>